<dbReference type="RefSeq" id="WP_147670809.1">
    <property type="nucleotide sequence ID" value="NZ_CP120678.1"/>
</dbReference>
<evidence type="ECO:0008006" key="4">
    <source>
        <dbReference type="Google" id="ProtNLM"/>
    </source>
</evidence>
<dbReference type="KEGG" id="sgbi:P3F81_09680"/>
<dbReference type="Proteomes" id="UP001243623">
    <property type="component" value="Chromosome"/>
</dbReference>
<dbReference type="AlphaFoldDB" id="A0A9Y2ERT8"/>
<accession>A0A9Y2ERT8</accession>
<dbReference type="EMBL" id="CP120678">
    <property type="protein sequence ID" value="WIW70158.1"/>
    <property type="molecule type" value="Genomic_DNA"/>
</dbReference>
<organism evidence="2 3">
    <name type="scientific">Selenobaculum gibii</name>
    <dbReference type="NCBI Taxonomy" id="3054208"/>
    <lineage>
        <taxon>Bacteria</taxon>
        <taxon>Bacillati</taxon>
        <taxon>Bacillota</taxon>
        <taxon>Negativicutes</taxon>
        <taxon>Selenomonadales</taxon>
        <taxon>Selenomonadaceae</taxon>
        <taxon>Selenobaculum</taxon>
    </lineage>
</organism>
<protein>
    <recommendedName>
        <fullName evidence="4">Outer membrane protein beta-barrel domain-containing protein</fullName>
    </recommendedName>
</protein>
<gene>
    <name evidence="2" type="ORF">P3F81_09680</name>
</gene>
<reference evidence="2" key="1">
    <citation type="submission" date="2023-03" db="EMBL/GenBank/DDBJ databases">
        <title>Selenobaculum gbiensis gen. nov. sp. nov., a new bacterium isolated from the gut microbiota of IBD patient.</title>
        <authorList>
            <person name="Yeo S."/>
            <person name="Park H."/>
            <person name="Huh C.S."/>
        </authorList>
    </citation>
    <scope>NUCLEOTIDE SEQUENCE</scope>
    <source>
        <strain evidence="2">ICN-92133</strain>
    </source>
</reference>
<evidence type="ECO:0000256" key="1">
    <source>
        <dbReference type="SAM" id="SignalP"/>
    </source>
</evidence>
<name>A0A9Y2ERT8_9FIRM</name>
<keyword evidence="1" id="KW-0732">Signal</keyword>
<feature type="signal peptide" evidence="1">
    <location>
        <begin position="1"/>
        <end position="21"/>
    </location>
</feature>
<proteinExistence type="predicted"/>
<evidence type="ECO:0000313" key="2">
    <source>
        <dbReference type="EMBL" id="WIW70158.1"/>
    </source>
</evidence>
<feature type="chain" id="PRO_5040955041" description="Outer membrane protein beta-barrel domain-containing protein" evidence="1">
    <location>
        <begin position="22"/>
        <end position="219"/>
    </location>
</feature>
<keyword evidence="3" id="KW-1185">Reference proteome</keyword>
<evidence type="ECO:0000313" key="3">
    <source>
        <dbReference type="Proteomes" id="UP001243623"/>
    </source>
</evidence>
<sequence length="219" mass="24456">MKKFIAFAALGLFIFSTPAITEAVELQSNETQIEVGGALISKGEAKSFLSADAHAKSGYELAITHALTDKLLVRYNLGSFRSEDKEMLGMVSYSKTKLNDFNFIYKASDNFDIIAGYENNKFTFGQAVEPATKASFHFGFDIHKNLNDKTLLYAAYIKGRDSSLSNIGIKYDFTKNNMLSLSYAKRKINDVDLNINNFNIHTKADYTLSGLLLMYGMKI</sequence>